<evidence type="ECO:0000313" key="2">
    <source>
        <dbReference type="Proteomes" id="UP000826212"/>
    </source>
</evidence>
<dbReference type="EMBL" id="CP081303">
    <property type="protein sequence ID" value="QZE15977.1"/>
    <property type="molecule type" value="Genomic_DNA"/>
</dbReference>
<reference evidence="1" key="1">
    <citation type="submission" date="2021-08" db="EMBL/GenBank/DDBJ databases">
        <title>Novel anaerobic bacterium isolated from sea squirt in East Sea, Republic of Korea.</title>
        <authorList>
            <person name="Nguyen T.H."/>
            <person name="Li Z."/>
            <person name="Lee Y.-J."/>
            <person name="Ko J."/>
            <person name="Kim S.-G."/>
        </authorList>
    </citation>
    <scope>NUCLEOTIDE SEQUENCE</scope>
    <source>
        <strain evidence="1">KCTC 25031</strain>
    </source>
</reference>
<organism evidence="1 2">
    <name type="scientific">Halosquirtibacter laminarini</name>
    <dbReference type="NCBI Taxonomy" id="3374600"/>
    <lineage>
        <taxon>Bacteria</taxon>
        <taxon>Pseudomonadati</taxon>
        <taxon>Bacteroidota</taxon>
        <taxon>Bacteroidia</taxon>
        <taxon>Marinilabiliales</taxon>
        <taxon>Prolixibacteraceae</taxon>
        <taxon>Halosquirtibacter</taxon>
    </lineage>
</organism>
<accession>A0AC61NPK1</accession>
<proteinExistence type="predicted"/>
<protein>
    <submittedName>
        <fullName evidence="1">GNAT family N-acetyltransferase</fullName>
    </submittedName>
</protein>
<evidence type="ECO:0000313" key="1">
    <source>
        <dbReference type="EMBL" id="QZE15977.1"/>
    </source>
</evidence>
<sequence>MLGKGIATKASIQPIKKAEQEFGVKKIIARTYSDNSCSIALISRLGFQQKHQETLAENRTVYHYELEPHN</sequence>
<name>A0AC61NPK1_9BACT</name>
<gene>
    <name evidence="1" type="ORF">K4L44_08105</name>
</gene>
<dbReference type="Proteomes" id="UP000826212">
    <property type="component" value="Chromosome"/>
</dbReference>
<keyword evidence="2" id="KW-1185">Reference proteome</keyword>